<keyword evidence="7" id="KW-0418">Kinase</keyword>
<evidence type="ECO:0000313" key="12">
    <source>
        <dbReference type="Proteomes" id="UP000799753"/>
    </source>
</evidence>
<dbReference type="InterPro" id="IPR027417">
    <property type="entry name" value="P-loop_NTPase"/>
</dbReference>
<accession>A0A6A6S5C6</accession>
<dbReference type="GO" id="GO:0005634">
    <property type="term" value="C:nucleus"/>
    <property type="evidence" value="ECO:0007669"/>
    <property type="project" value="TreeGrafter"/>
</dbReference>
<feature type="domain" description="Clp1 P-loop" evidence="10">
    <location>
        <begin position="247"/>
        <end position="455"/>
    </location>
</feature>
<evidence type="ECO:0000313" key="11">
    <source>
        <dbReference type="EMBL" id="KAF2641354.1"/>
    </source>
</evidence>
<comment type="function">
    <text evidence="1">Polynucleotide 5'-kinase involved in rRNA processing.</text>
</comment>
<keyword evidence="6" id="KW-0547">Nucleotide-binding</keyword>
<dbReference type="InterPro" id="IPR032319">
    <property type="entry name" value="CLP1_P"/>
</dbReference>
<evidence type="ECO:0000256" key="4">
    <source>
        <dbReference type="ARBA" id="ARBA00019824"/>
    </source>
</evidence>
<organism evidence="11 12">
    <name type="scientific">Massarina eburnea CBS 473.64</name>
    <dbReference type="NCBI Taxonomy" id="1395130"/>
    <lineage>
        <taxon>Eukaryota</taxon>
        <taxon>Fungi</taxon>
        <taxon>Dikarya</taxon>
        <taxon>Ascomycota</taxon>
        <taxon>Pezizomycotina</taxon>
        <taxon>Dothideomycetes</taxon>
        <taxon>Pleosporomycetidae</taxon>
        <taxon>Pleosporales</taxon>
        <taxon>Massarineae</taxon>
        <taxon>Massarinaceae</taxon>
        <taxon>Massarina</taxon>
    </lineage>
</organism>
<dbReference type="OrthoDB" id="4054781at2759"/>
<evidence type="ECO:0000256" key="5">
    <source>
        <dbReference type="ARBA" id="ARBA00022679"/>
    </source>
</evidence>
<dbReference type="EMBL" id="MU006783">
    <property type="protein sequence ID" value="KAF2641354.1"/>
    <property type="molecule type" value="Genomic_DNA"/>
</dbReference>
<dbReference type="GO" id="GO:0005524">
    <property type="term" value="F:ATP binding"/>
    <property type="evidence" value="ECO:0007669"/>
    <property type="project" value="UniProtKB-KW"/>
</dbReference>
<evidence type="ECO:0000256" key="9">
    <source>
        <dbReference type="SAM" id="MobiDB-lite"/>
    </source>
</evidence>
<dbReference type="PANTHER" id="PTHR12755:SF3">
    <property type="entry name" value="POLYNUCLEOTIDE 5'-HYDROXYL-KINASE NOL9"/>
    <property type="match status" value="1"/>
</dbReference>
<dbReference type="GO" id="GO:0000448">
    <property type="term" value="P:cleavage in ITS2 between 5.8S rRNA and LSU-rRNA of tricistronic rRNA transcript (SSU-rRNA, 5.8S rRNA, LSU-rRNA)"/>
    <property type="evidence" value="ECO:0007669"/>
    <property type="project" value="TreeGrafter"/>
</dbReference>
<evidence type="ECO:0000256" key="7">
    <source>
        <dbReference type="ARBA" id="ARBA00022777"/>
    </source>
</evidence>
<feature type="region of interest" description="Disordered" evidence="9">
    <location>
        <begin position="1"/>
        <end position="20"/>
    </location>
</feature>
<evidence type="ECO:0000259" key="10">
    <source>
        <dbReference type="Pfam" id="PF16575"/>
    </source>
</evidence>
<dbReference type="InterPro" id="IPR045116">
    <property type="entry name" value="Clp1/Grc3"/>
</dbReference>
<name>A0A6A6S5C6_9PLEO</name>
<evidence type="ECO:0000256" key="3">
    <source>
        <dbReference type="ARBA" id="ARBA00018706"/>
    </source>
</evidence>
<comment type="similarity">
    <text evidence="2">Belongs to the Clp1 family. NOL9/GRC3 subfamily.</text>
</comment>
<reference evidence="11" key="1">
    <citation type="journal article" date="2020" name="Stud. Mycol.">
        <title>101 Dothideomycetes genomes: a test case for predicting lifestyles and emergence of pathogens.</title>
        <authorList>
            <person name="Haridas S."/>
            <person name="Albert R."/>
            <person name="Binder M."/>
            <person name="Bloem J."/>
            <person name="Labutti K."/>
            <person name="Salamov A."/>
            <person name="Andreopoulos B."/>
            <person name="Baker S."/>
            <person name="Barry K."/>
            <person name="Bills G."/>
            <person name="Bluhm B."/>
            <person name="Cannon C."/>
            <person name="Castanera R."/>
            <person name="Culley D."/>
            <person name="Daum C."/>
            <person name="Ezra D."/>
            <person name="Gonzalez J."/>
            <person name="Henrissat B."/>
            <person name="Kuo A."/>
            <person name="Liang C."/>
            <person name="Lipzen A."/>
            <person name="Lutzoni F."/>
            <person name="Magnuson J."/>
            <person name="Mondo S."/>
            <person name="Nolan M."/>
            <person name="Ohm R."/>
            <person name="Pangilinan J."/>
            <person name="Park H.-J."/>
            <person name="Ramirez L."/>
            <person name="Alfaro M."/>
            <person name="Sun H."/>
            <person name="Tritt A."/>
            <person name="Yoshinaga Y."/>
            <person name="Zwiers L.-H."/>
            <person name="Turgeon B."/>
            <person name="Goodwin S."/>
            <person name="Spatafora J."/>
            <person name="Crous P."/>
            <person name="Grigoriev I."/>
        </authorList>
    </citation>
    <scope>NUCLEOTIDE SEQUENCE</scope>
    <source>
        <strain evidence="11">CBS 473.64</strain>
    </source>
</reference>
<dbReference type="PANTHER" id="PTHR12755">
    <property type="entry name" value="CLEAVAGE/POLYADENYLATION FACTOR IA SUBUNIT CLP1P"/>
    <property type="match status" value="1"/>
</dbReference>
<dbReference type="Pfam" id="PF16575">
    <property type="entry name" value="CLP1_P"/>
    <property type="match status" value="1"/>
</dbReference>
<keyword evidence="12" id="KW-1185">Reference proteome</keyword>
<protein>
    <recommendedName>
        <fullName evidence="4">Polynucleotide 5'-hydroxyl-kinase GRC3</fullName>
    </recommendedName>
    <alternativeName>
        <fullName evidence="3">Polynucleotide 5'-hydroxyl-kinase grc3</fullName>
    </alternativeName>
</protein>
<evidence type="ECO:0000256" key="1">
    <source>
        <dbReference type="ARBA" id="ARBA00003798"/>
    </source>
</evidence>
<keyword evidence="5" id="KW-0808">Transferase</keyword>
<sequence>MAGKRKRGDATPLEAAAQSPTPLIDKPISAIAAARLKLEAKLQAQQPSAAQETPTSPIVEATSDYGDSEFEEDTPTATLIPKNLKLCTWRKISANILSDTSEELTIVLEKHQTVSFIGCFNVNVLKGAININGANIGAAPKNSEQKKSWRVYAPSTHPITKVRGLDRVNHVQFVSCKEPAPLQEVNPLFAGIWATRKEQGRNFDFIPESDADPFKRPLVPENAPEDWLRAIEDVSSSSSASTVIIGAPMTGKSTFAKRLLNRYLTGVGKTAKAVPVVCYLDLDARNPEYTTHGQISLTVVRQINLGPSFTHPATTVRGVDEMNKTIAAFPLPIRDLANYENYFASCAKSLFQAYQGFSLGDNRPPLIINTPTTLYTTHLPLLISFLITLKPNNIIHLGNTFSIDSDAAEKLHTLTLLSTTKTNSQLYELSAQAQILPPQRTEEELRSMHIQSYFHLSSLKGVEMGGMKWNEKPIDTIMPWELCYEETETRSQDFIGFLPLFEPISSFQLATALNGSIIQIAQISDAEVLSQATDLPRTPKYHIPYFPTDNETHFIAPLDPSASCIVCTALLSSFDPENRVANIVVPKTHEALLRTLKPENTVMVAGCCETPEWAYVESVYHQQAEVKTEVELGPWTEKSSVVDGMGHLSVVRRVRKFLG</sequence>
<dbReference type="Gene3D" id="3.40.50.300">
    <property type="entry name" value="P-loop containing nucleotide triphosphate hydrolases"/>
    <property type="match status" value="1"/>
</dbReference>
<keyword evidence="8" id="KW-0067">ATP-binding</keyword>
<evidence type="ECO:0000256" key="6">
    <source>
        <dbReference type="ARBA" id="ARBA00022741"/>
    </source>
</evidence>
<dbReference type="GO" id="GO:0051731">
    <property type="term" value="F:polynucleotide 5'-hydroxyl-kinase activity"/>
    <property type="evidence" value="ECO:0007669"/>
    <property type="project" value="InterPro"/>
</dbReference>
<evidence type="ECO:0000256" key="2">
    <source>
        <dbReference type="ARBA" id="ARBA00011003"/>
    </source>
</evidence>
<dbReference type="Proteomes" id="UP000799753">
    <property type="component" value="Unassembled WGS sequence"/>
</dbReference>
<gene>
    <name evidence="11" type="ORF">P280DRAFT_468985</name>
</gene>
<proteinExistence type="inferred from homology"/>
<dbReference type="AlphaFoldDB" id="A0A6A6S5C6"/>
<evidence type="ECO:0000256" key="8">
    <source>
        <dbReference type="ARBA" id="ARBA00022840"/>
    </source>
</evidence>